<keyword evidence="3" id="KW-1185">Reference proteome</keyword>
<dbReference type="Gene3D" id="1.10.8.1060">
    <property type="entry name" value="Corynebacterium glutamicum thioredoxin-dependent arsenate reductase, N-terminal domain"/>
    <property type="match status" value="1"/>
</dbReference>
<protein>
    <submittedName>
        <fullName evidence="2">Protein-tyrosine-phosphatase</fullName>
    </submittedName>
</protein>
<feature type="domain" description="Phosphotyrosine protein phosphatase I" evidence="1">
    <location>
        <begin position="84"/>
        <end position="211"/>
    </location>
</feature>
<evidence type="ECO:0000259" key="1">
    <source>
        <dbReference type="SMART" id="SM00226"/>
    </source>
</evidence>
<comment type="caution">
    <text evidence="2">The sequence shown here is derived from an EMBL/GenBank/DDBJ whole genome shotgun (WGS) entry which is preliminary data.</text>
</comment>
<evidence type="ECO:0000313" key="3">
    <source>
        <dbReference type="Proteomes" id="UP000578449"/>
    </source>
</evidence>
<sequence>MRSLEDFALLNTASQLRRAADHAFDFYHGAIPLTECRRITQESYDLLAAGAKLTHHLVPLAERWSIDRLRHLGIVQHRLAPAVPEVLFIDSRDSLAAPMAATALATYARGRLNVTTAGHHPDAAVHPLLGQILAEARLPEQELFPKPLTDDAVRAADVIILLGDVPAPQPSAAPGARILRWDIPDPGDPTYDQARTLFDDLDRRALLLLADLLASTPRS</sequence>
<dbReference type="Proteomes" id="UP000578449">
    <property type="component" value="Unassembled WGS sequence"/>
</dbReference>
<dbReference type="SUPFAM" id="SSF52788">
    <property type="entry name" value="Phosphotyrosine protein phosphatases I"/>
    <property type="match status" value="1"/>
</dbReference>
<dbReference type="InterPro" id="IPR036196">
    <property type="entry name" value="Ptyr_pPase_sf"/>
</dbReference>
<dbReference type="SMART" id="SM00226">
    <property type="entry name" value="LMWPc"/>
    <property type="match status" value="1"/>
</dbReference>
<dbReference type="Gene3D" id="3.40.50.2300">
    <property type="match status" value="1"/>
</dbReference>
<dbReference type="EMBL" id="JACHGN010000017">
    <property type="protein sequence ID" value="MBB5137437.1"/>
    <property type="molecule type" value="Genomic_DNA"/>
</dbReference>
<name>A0A840PK40_9ACTN</name>
<dbReference type="Pfam" id="PF21234">
    <property type="entry name" value="Phosphatase-like_N"/>
    <property type="match status" value="1"/>
</dbReference>
<proteinExistence type="predicted"/>
<gene>
    <name evidence="2" type="ORF">HNP84_007189</name>
</gene>
<organism evidence="2 3">
    <name type="scientific">Thermocatellispora tengchongensis</name>
    <dbReference type="NCBI Taxonomy" id="1073253"/>
    <lineage>
        <taxon>Bacteria</taxon>
        <taxon>Bacillati</taxon>
        <taxon>Actinomycetota</taxon>
        <taxon>Actinomycetes</taxon>
        <taxon>Streptosporangiales</taxon>
        <taxon>Streptosporangiaceae</taxon>
        <taxon>Thermocatellispora</taxon>
    </lineage>
</organism>
<evidence type="ECO:0000313" key="2">
    <source>
        <dbReference type="EMBL" id="MBB5137437.1"/>
    </source>
</evidence>
<dbReference type="RefSeq" id="WP_185054334.1">
    <property type="nucleotide sequence ID" value="NZ_BAABIX010000012.1"/>
</dbReference>
<accession>A0A840PK40</accession>
<dbReference type="InterPro" id="IPR048716">
    <property type="entry name" value="Phosphatase-like_N"/>
</dbReference>
<dbReference type="AlphaFoldDB" id="A0A840PK40"/>
<reference evidence="2 3" key="1">
    <citation type="submission" date="2020-08" db="EMBL/GenBank/DDBJ databases">
        <title>Genomic Encyclopedia of Type Strains, Phase IV (KMG-IV): sequencing the most valuable type-strain genomes for metagenomic binning, comparative biology and taxonomic classification.</title>
        <authorList>
            <person name="Goeker M."/>
        </authorList>
    </citation>
    <scope>NUCLEOTIDE SEQUENCE [LARGE SCALE GENOMIC DNA]</scope>
    <source>
        <strain evidence="2 3">DSM 45615</strain>
    </source>
</reference>
<dbReference type="InterPro" id="IPR023485">
    <property type="entry name" value="Ptyr_pPase"/>
</dbReference>